<dbReference type="AlphaFoldDB" id="A0A835EPU1"/>
<dbReference type="Proteomes" id="UP000636709">
    <property type="component" value="Unassembled WGS sequence"/>
</dbReference>
<keyword evidence="3" id="KW-1185">Reference proteome</keyword>
<reference evidence="2" key="1">
    <citation type="submission" date="2020-07" db="EMBL/GenBank/DDBJ databases">
        <title>Genome sequence and genetic diversity analysis of an under-domesticated orphan crop, white fonio (Digitaria exilis).</title>
        <authorList>
            <person name="Bennetzen J.L."/>
            <person name="Chen S."/>
            <person name="Ma X."/>
            <person name="Wang X."/>
            <person name="Yssel A.E.J."/>
            <person name="Chaluvadi S.R."/>
            <person name="Johnson M."/>
            <person name="Gangashetty P."/>
            <person name="Hamidou F."/>
            <person name="Sanogo M.D."/>
            <person name="Zwaenepoel A."/>
            <person name="Wallace J."/>
            <person name="Van De Peer Y."/>
            <person name="Van Deynze A."/>
        </authorList>
    </citation>
    <scope>NUCLEOTIDE SEQUENCE</scope>
    <source>
        <tissue evidence="2">Leaves</tissue>
    </source>
</reference>
<gene>
    <name evidence="2" type="ORF">HU200_028384</name>
</gene>
<proteinExistence type="predicted"/>
<organism evidence="2 3">
    <name type="scientific">Digitaria exilis</name>
    <dbReference type="NCBI Taxonomy" id="1010633"/>
    <lineage>
        <taxon>Eukaryota</taxon>
        <taxon>Viridiplantae</taxon>
        <taxon>Streptophyta</taxon>
        <taxon>Embryophyta</taxon>
        <taxon>Tracheophyta</taxon>
        <taxon>Spermatophyta</taxon>
        <taxon>Magnoliopsida</taxon>
        <taxon>Liliopsida</taxon>
        <taxon>Poales</taxon>
        <taxon>Poaceae</taxon>
        <taxon>PACMAD clade</taxon>
        <taxon>Panicoideae</taxon>
        <taxon>Panicodae</taxon>
        <taxon>Paniceae</taxon>
        <taxon>Anthephorinae</taxon>
        <taxon>Digitaria</taxon>
    </lineage>
</organism>
<dbReference type="Pfam" id="PF23622">
    <property type="entry name" value="LRR_At1g61320_AtMIF1"/>
    <property type="match status" value="1"/>
</dbReference>
<dbReference type="OrthoDB" id="613853at2759"/>
<evidence type="ECO:0000259" key="1">
    <source>
        <dbReference type="Pfam" id="PF23622"/>
    </source>
</evidence>
<protein>
    <recommendedName>
        <fullName evidence="1">At1g61320/AtMIF1 LRR domain-containing protein</fullName>
    </recommendedName>
</protein>
<name>A0A835EPU1_9POAL</name>
<evidence type="ECO:0000313" key="3">
    <source>
        <dbReference type="Proteomes" id="UP000636709"/>
    </source>
</evidence>
<evidence type="ECO:0000313" key="2">
    <source>
        <dbReference type="EMBL" id="KAF8712628.1"/>
    </source>
</evidence>
<dbReference type="PANTHER" id="PTHR34145:SF52">
    <property type="entry name" value="OS02G0105800 PROTEIN"/>
    <property type="match status" value="1"/>
</dbReference>
<accession>A0A835EPU1</accession>
<dbReference type="PANTHER" id="PTHR34145">
    <property type="entry name" value="OS02G0105600 PROTEIN"/>
    <property type="match status" value="1"/>
</dbReference>
<sequence length="242" mass="27353">MGVRITLDELECLSANSLALEHLDLIDCLGADWLVAFEHNQALMQLVVIGFVEKQGIENKTLSLSNFTLNGHFSQLSLGEASQMMVLDLHRASIVYYARAKLPSIMPNLETPFLHTNAKVDTPMLPTKFLNLNHLTIRIWTYSYDYFLWFLSWMHLLPCILFPGSGCLQVALEDMDHESIFEGSLRLRQLPEIHHHHLKSVEIIESSSTKSLVQLTSCIVKSAVSLERLTLDTLRGDVSCSE</sequence>
<dbReference type="InterPro" id="IPR053772">
    <property type="entry name" value="At1g61320/At1g61330-like"/>
</dbReference>
<dbReference type="InterPro" id="IPR055357">
    <property type="entry name" value="LRR_At1g61320_AtMIF1"/>
</dbReference>
<feature type="domain" description="At1g61320/AtMIF1 LRR" evidence="1">
    <location>
        <begin position="3"/>
        <end position="241"/>
    </location>
</feature>
<comment type="caution">
    <text evidence="2">The sequence shown here is derived from an EMBL/GenBank/DDBJ whole genome shotgun (WGS) entry which is preliminary data.</text>
</comment>
<dbReference type="EMBL" id="JACEFO010001742">
    <property type="protein sequence ID" value="KAF8712628.1"/>
    <property type="molecule type" value="Genomic_DNA"/>
</dbReference>